<reference evidence="6" key="1">
    <citation type="submission" date="2019-08" db="EMBL/GenBank/DDBJ databases">
        <title>The improved chromosome-level genome for the pearl oyster Pinctada fucata martensii using PacBio sequencing and Hi-C.</title>
        <authorList>
            <person name="Zheng Z."/>
        </authorList>
    </citation>
    <scope>NUCLEOTIDE SEQUENCE</scope>
    <source>
        <strain evidence="6">ZZ-2019</strain>
        <tissue evidence="6">Adductor muscle</tissue>
    </source>
</reference>
<accession>A0AA89CAC5</accession>
<proteinExistence type="predicted"/>
<dbReference type="Gene3D" id="1.20.140.150">
    <property type="match status" value="1"/>
</dbReference>
<evidence type="ECO:0000256" key="1">
    <source>
        <dbReference type="ARBA" id="ARBA00004141"/>
    </source>
</evidence>
<evidence type="ECO:0000256" key="2">
    <source>
        <dbReference type="ARBA" id="ARBA00022692"/>
    </source>
</evidence>
<evidence type="ECO:0000313" key="7">
    <source>
        <dbReference type="Proteomes" id="UP001186944"/>
    </source>
</evidence>
<dbReference type="Proteomes" id="UP001186944">
    <property type="component" value="Unassembled WGS sequence"/>
</dbReference>
<organism evidence="6 7">
    <name type="scientific">Pinctada imbricata</name>
    <name type="common">Atlantic pearl-oyster</name>
    <name type="synonym">Pinctada martensii</name>
    <dbReference type="NCBI Taxonomy" id="66713"/>
    <lineage>
        <taxon>Eukaryota</taxon>
        <taxon>Metazoa</taxon>
        <taxon>Spiralia</taxon>
        <taxon>Lophotrochozoa</taxon>
        <taxon>Mollusca</taxon>
        <taxon>Bivalvia</taxon>
        <taxon>Autobranchia</taxon>
        <taxon>Pteriomorphia</taxon>
        <taxon>Pterioida</taxon>
        <taxon>Pterioidea</taxon>
        <taxon>Pteriidae</taxon>
        <taxon>Pinctada</taxon>
    </lineage>
</organism>
<keyword evidence="7" id="KW-1185">Reference proteome</keyword>
<feature type="transmembrane region" description="Helical" evidence="5">
    <location>
        <begin position="163"/>
        <end position="187"/>
    </location>
</feature>
<keyword evidence="2 5" id="KW-0812">Transmembrane</keyword>
<evidence type="ECO:0000256" key="3">
    <source>
        <dbReference type="ARBA" id="ARBA00022989"/>
    </source>
</evidence>
<gene>
    <name evidence="6" type="ORF">FSP39_024937</name>
</gene>
<feature type="transmembrane region" description="Helical" evidence="5">
    <location>
        <begin position="12"/>
        <end position="35"/>
    </location>
</feature>
<name>A0AA89CAC5_PINIB</name>
<evidence type="ECO:0000256" key="5">
    <source>
        <dbReference type="SAM" id="Phobius"/>
    </source>
</evidence>
<evidence type="ECO:0000256" key="4">
    <source>
        <dbReference type="ARBA" id="ARBA00023136"/>
    </source>
</evidence>
<dbReference type="AlphaFoldDB" id="A0AA89CAC5"/>
<sequence>MATTERKPPIIALVAIGFMVLAGILYLVAMALPYWHVAYGITPSGALTPRLGHYGLWVGCEPFLSSVICAHQSLHIDSWLLWVRALHTIGMMCGTGALIMMVVYAFIYSERWSGIFKISAVVSAICAGLFVMIGDVVYGASISQGKSHPMQPPIRYDRYKFDLSWSFGLSVTAAILCIVSAVCIGFAKKRRISN</sequence>
<keyword evidence="4 5" id="KW-0472">Membrane</keyword>
<dbReference type="InterPro" id="IPR004031">
    <property type="entry name" value="PMP22/EMP/MP20/Claudin"/>
</dbReference>
<dbReference type="EMBL" id="VSWD01000003">
    <property type="protein sequence ID" value="KAK3106674.1"/>
    <property type="molecule type" value="Genomic_DNA"/>
</dbReference>
<dbReference type="Pfam" id="PF00822">
    <property type="entry name" value="PMP22_Claudin"/>
    <property type="match status" value="1"/>
</dbReference>
<dbReference type="GO" id="GO:0005886">
    <property type="term" value="C:plasma membrane"/>
    <property type="evidence" value="ECO:0007669"/>
    <property type="project" value="TreeGrafter"/>
</dbReference>
<dbReference type="PANTHER" id="PTHR10671:SF108">
    <property type="entry name" value="CLAUDIN FAMILY PROTEIN-RELATED"/>
    <property type="match status" value="1"/>
</dbReference>
<comment type="caution">
    <text evidence="6">The sequence shown here is derived from an EMBL/GenBank/DDBJ whole genome shotgun (WGS) entry which is preliminary data.</text>
</comment>
<feature type="transmembrane region" description="Helical" evidence="5">
    <location>
        <begin position="120"/>
        <end position="143"/>
    </location>
</feature>
<evidence type="ECO:0000313" key="6">
    <source>
        <dbReference type="EMBL" id="KAK3106674.1"/>
    </source>
</evidence>
<keyword evidence="3 5" id="KW-1133">Transmembrane helix</keyword>
<comment type="subcellular location">
    <subcellularLocation>
        <location evidence="1">Membrane</location>
        <topology evidence="1">Multi-pass membrane protein</topology>
    </subcellularLocation>
</comment>
<dbReference type="PANTHER" id="PTHR10671">
    <property type="entry name" value="EPITHELIAL MEMBRANE PROTEIN-RELATED"/>
    <property type="match status" value="1"/>
</dbReference>
<feature type="transmembrane region" description="Helical" evidence="5">
    <location>
        <begin position="85"/>
        <end position="108"/>
    </location>
</feature>
<dbReference type="InterPro" id="IPR050579">
    <property type="entry name" value="PMP-22/EMP/MP20-like"/>
</dbReference>
<protein>
    <submittedName>
        <fullName evidence="6">Uncharacterized protein</fullName>
    </submittedName>
</protein>